<proteinExistence type="inferred from homology"/>
<evidence type="ECO:0000256" key="1">
    <source>
        <dbReference type="ARBA" id="ARBA00007150"/>
    </source>
</evidence>
<evidence type="ECO:0000256" key="5">
    <source>
        <dbReference type="ARBA" id="ARBA00022989"/>
    </source>
</evidence>
<keyword evidence="6 7" id="KW-0472">Membrane</keyword>
<reference evidence="8 9" key="1">
    <citation type="journal article" date="2015" name="Nature">
        <title>rRNA introns, odd ribosomes, and small enigmatic genomes across a large radiation of phyla.</title>
        <authorList>
            <person name="Brown C.T."/>
            <person name="Hug L.A."/>
            <person name="Thomas B.C."/>
            <person name="Sharon I."/>
            <person name="Castelle C.J."/>
            <person name="Singh A."/>
            <person name="Wilkins M.J."/>
            <person name="Williams K.H."/>
            <person name="Banfield J.F."/>
        </authorList>
    </citation>
    <scope>NUCLEOTIDE SEQUENCE [LARGE SCALE GENOMIC DNA]</scope>
</reference>
<dbReference type="EMBL" id="LBUP01000008">
    <property type="protein sequence ID" value="KKQ65802.1"/>
    <property type="molecule type" value="Genomic_DNA"/>
</dbReference>
<evidence type="ECO:0000313" key="9">
    <source>
        <dbReference type="Proteomes" id="UP000034235"/>
    </source>
</evidence>
<feature type="transmembrane region" description="Helical" evidence="7">
    <location>
        <begin position="192"/>
        <end position="211"/>
    </location>
</feature>
<comment type="caution">
    <text evidence="8">The sequence shown here is derived from an EMBL/GenBank/DDBJ whole genome shotgun (WGS) entry which is preliminary data.</text>
</comment>
<evidence type="ECO:0000256" key="3">
    <source>
        <dbReference type="ARBA" id="ARBA00022679"/>
    </source>
</evidence>
<feature type="transmembrane region" description="Helical" evidence="7">
    <location>
        <begin position="44"/>
        <end position="66"/>
    </location>
</feature>
<feature type="transmembrane region" description="Helical" evidence="7">
    <location>
        <begin position="164"/>
        <end position="180"/>
    </location>
</feature>
<evidence type="ECO:0000256" key="7">
    <source>
        <dbReference type="SAM" id="Phobius"/>
    </source>
</evidence>
<dbReference type="Pfam" id="PF01790">
    <property type="entry name" value="LGT"/>
    <property type="match status" value="1"/>
</dbReference>
<keyword evidence="4 7" id="KW-0812">Transmembrane</keyword>
<keyword evidence="5 7" id="KW-1133">Transmembrane helix</keyword>
<keyword evidence="8" id="KW-0449">Lipoprotein</keyword>
<keyword evidence="2" id="KW-1003">Cell membrane</keyword>
<evidence type="ECO:0000313" key="8">
    <source>
        <dbReference type="EMBL" id="KKQ65802.1"/>
    </source>
</evidence>
<dbReference type="PANTHER" id="PTHR30589">
    <property type="entry name" value="PROLIPOPROTEIN DIACYLGLYCERYL TRANSFERASE"/>
    <property type="match status" value="1"/>
</dbReference>
<evidence type="ECO:0000256" key="4">
    <source>
        <dbReference type="ARBA" id="ARBA00022692"/>
    </source>
</evidence>
<dbReference type="GO" id="GO:0042158">
    <property type="term" value="P:lipoprotein biosynthetic process"/>
    <property type="evidence" value="ECO:0007669"/>
    <property type="project" value="InterPro"/>
</dbReference>
<dbReference type="AlphaFoldDB" id="A0A0G0JGC0"/>
<feature type="transmembrane region" description="Helical" evidence="7">
    <location>
        <begin position="12"/>
        <end position="32"/>
    </location>
</feature>
<evidence type="ECO:0000256" key="6">
    <source>
        <dbReference type="ARBA" id="ARBA00023136"/>
    </source>
</evidence>
<evidence type="ECO:0000256" key="2">
    <source>
        <dbReference type="ARBA" id="ARBA00022475"/>
    </source>
</evidence>
<sequence>MLPILFTIGSWPVSSFGLFLVAALFAASFVIWRLTKVYDFDGEQVIDIILLTFFGALIFARIYFIVTHPSLFEENGFLKMILINRYPGLSFWGGFIGGMISLIFVVRNFKLNFWQIADFATVGLLLGLSIGSLGCFLGGCQVGLPSDLPIAVKMVGSLNKRFPIQIFESLSFFCLFMILWRSTIRYHILGTALALGLVILGSVKFFFEFFVSDTLKLYSFITLGHILSMISITIGVRVYYQVTKRLILKDLKAFFDAVRNSKSRRLMLLKLIKWWYNLKVNLARYNFRVLLSSWSRRFKRRLNIRSTPKEF</sequence>
<protein>
    <submittedName>
        <fullName evidence="8">Prolipoprotein diacylglyceryl transferase</fullName>
    </submittedName>
</protein>
<dbReference type="GO" id="GO:0008961">
    <property type="term" value="F:phosphatidylglycerol-prolipoprotein diacylglyceryl transferase activity"/>
    <property type="evidence" value="ECO:0007669"/>
    <property type="project" value="InterPro"/>
</dbReference>
<name>A0A0G0JGC0_9BACT</name>
<dbReference type="GO" id="GO:0005886">
    <property type="term" value="C:plasma membrane"/>
    <property type="evidence" value="ECO:0007669"/>
    <property type="project" value="InterPro"/>
</dbReference>
<feature type="transmembrane region" description="Helical" evidence="7">
    <location>
        <begin position="217"/>
        <end position="240"/>
    </location>
</feature>
<comment type="similarity">
    <text evidence="1">Belongs to the Lgt family.</text>
</comment>
<dbReference type="PANTHER" id="PTHR30589:SF0">
    <property type="entry name" value="PHOSPHATIDYLGLYCEROL--PROLIPOPROTEIN DIACYLGLYCERYL TRANSFERASE"/>
    <property type="match status" value="1"/>
</dbReference>
<feature type="transmembrane region" description="Helical" evidence="7">
    <location>
        <begin position="119"/>
        <end position="144"/>
    </location>
</feature>
<accession>A0A0G0JGC0</accession>
<gene>
    <name evidence="8" type="ORF">US86_C0008G0025</name>
</gene>
<keyword evidence="3 8" id="KW-0808">Transferase</keyword>
<organism evidence="8 9">
    <name type="scientific">Candidatus Daviesbacteria bacterium GW2011_GWA2_38_24</name>
    <dbReference type="NCBI Taxonomy" id="1618422"/>
    <lineage>
        <taxon>Bacteria</taxon>
        <taxon>Candidatus Daviesiibacteriota</taxon>
    </lineage>
</organism>
<dbReference type="Proteomes" id="UP000034235">
    <property type="component" value="Unassembled WGS sequence"/>
</dbReference>
<dbReference type="InterPro" id="IPR001640">
    <property type="entry name" value="Lgt"/>
</dbReference>
<feature type="transmembrane region" description="Helical" evidence="7">
    <location>
        <begin position="86"/>
        <end position="107"/>
    </location>
</feature>